<keyword evidence="2" id="KW-0813">Transport</keyword>
<dbReference type="EMBL" id="CP041185">
    <property type="protein sequence ID" value="QDG69178.1"/>
    <property type="molecule type" value="Genomic_DNA"/>
</dbReference>
<feature type="transmembrane region" description="Helical" evidence="6">
    <location>
        <begin position="441"/>
        <end position="464"/>
    </location>
</feature>
<feature type="transmembrane region" description="Helical" evidence="6">
    <location>
        <begin position="241"/>
        <end position="261"/>
    </location>
</feature>
<evidence type="ECO:0000313" key="8">
    <source>
        <dbReference type="EMBL" id="QDG69178.1"/>
    </source>
</evidence>
<evidence type="ECO:0000259" key="7">
    <source>
        <dbReference type="PROSITE" id="PS50850"/>
    </source>
</evidence>
<dbReference type="PANTHER" id="PTHR42718:SF9">
    <property type="entry name" value="MAJOR FACILITATOR SUPERFAMILY MULTIDRUG TRANSPORTER MFSC"/>
    <property type="match status" value="1"/>
</dbReference>
<feature type="transmembrane region" description="Helical" evidence="6">
    <location>
        <begin position="348"/>
        <end position="369"/>
    </location>
</feature>
<dbReference type="PROSITE" id="PS50850">
    <property type="entry name" value="MFS"/>
    <property type="match status" value="1"/>
</dbReference>
<feature type="transmembrane region" description="Helical" evidence="6">
    <location>
        <begin position="122"/>
        <end position="147"/>
    </location>
</feature>
<comment type="subcellular location">
    <subcellularLocation>
        <location evidence="1">Membrane</location>
        <topology evidence="1">Multi-pass membrane protein</topology>
    </subcellularLocation>
</comment>
<feature type="transmembrane region" description="Helical" evidence="6">
    <location>
        <begin position="217"/>
        <end position="235"/>
    </location>
</feature>
<evidence type="ECO:0000256" key="6">
    <source>
        <dbReference type="SAM" id="Phobius"/>
    </source>
</evidence>
<keyword evidence="4 6" id="KW-1133">Transmembrane helix</keyword>
<evidence type="ECO:0000256" key="4">
    <source>
        <dbReference type="ARBA" id="ARBA00022989"/>
    </source>
</evidence>
<keyword evidence="9" id="KW-1185">Reference proteome</keyword>
<dbReference type="PRINTS" id="PR01036">
    <property type="entry name" value="TCRTETB"/>
</dbReference>
<feature type="transmembrane region" description="Helical" evidence="6">
    <location>
        <begin position="185"/>
        <end position="205"/>
    </location>
</feature>
<protein>
    <submittedName>
        <fullName evidence="8">MFS transporter</fullName>
    </submittedName>
</protein>
<feature type="transmembrane region" description="Helical" evidence="6">
    <location>
        <begin position="65"/>
        <end position="85"/>
    </location>
</feature>
<evidence type="ECO:0000256" key="2">
    <source>
        <dbReference type="ARBA" id="ARBA00022448"/>
    </source>
</evidence>
<dbReference type="Gene3D" id="1.20.1720.10">
    <property type="entry name" value="Multidrug resistance protein D"/>
    <property type="match status" value="1"/>
</dbReference>
<accession>A0A4Y6R8E0</accession>
<feature type="transmembrane region" description="Helical" evidence="6">
    <location>
        <begin position="97"/>
        <end position="116"/>
    </location>
</feature>
<feature type="transmembrane region" description="Helical" evidence="6">
    <location>
        <begin position="281"/>
        <end position="307"/>
    </location>
</feature>
<dbReference type="PANTHER" id="PTHR42718">
    <property type="entry name" value="MAJOR FACILITATOR SUPERFAMILY MULTIDRUG TRANSPORTER MFSC"/>
    <property type="match status" value="1"/>
</dbReference>
<dbReference type="InterPro" id="IPR011701">
    <property type="entry name" value="MFS"/>
</dbReference>
<feature type="transmembrane region" description="Helical" evidence="6">
    <location>
        <begin position="29"/>
        <end position="53"/>
    </location>
</feature>
<proteinExistence type="predicted"/>
<dbReference type="InterPro" id="IPR036259">
    <property type="entry name" value="MFS_trans_sf"/>
</dbReference>
<feature type="transmembrane region" description="Helical" evidence="6">
    <location>
        <begin position="319"/>
        <end position="336"/>
    </location>
</feature>
<sequence>MRQSMQRSMQQQTQAVMVGEDGLPPGARLWAMLALAIGVGMASLDTAIANTALPAIASELHTTPAASVWIVNVYQLAMVATLLPFSALGEIAGYRRVFISGMLLFTLASLACALAWSLPSLVVARLFQGVGASAMMSVNTALLRALYPKHLLGRAFGNNALVVAVAFAIGPTAASLILATASWPWLFAINVPLGVAGFFLASRMLPATKLSGHTLDTRTALYNVGAFGLLILLFGDAAHHASGAVLLAELVAVAVFFVLLLRRQAGHAAPMLPIDLFRRPLFLLSSLTAICTFAAQGLAFVSLPFYFEVTLGRSPVETGFLMTPWAVLVAVMAPVAGRLSDRYSPGVLGGIGLAALAGGLLTLVWIPAHPSAFDIGWRMALCGIGFGFFQAPNLKAIMGSAPPERAGGASGVVATSRLIGQATGAALVAYCFTVSAAKGTTYALCLAAGFAAVASVASFARLVVAQPAWLAGKRD</sequence>
<evidence type="ECO:0000313" key="9">
    <source>
        <dbReference type="Proteomes" id="UP000316665"/>
    </source>
</evidence>
<feature type="domain" description="Major facilitator superfamily (MFS) profile" evidence="7">
    <location>
        <begin position="31"/>
        <end position="466"/>
    </location>
</feature>
<dbReference type="OrthoDB" id="9807274at2"/>
<evidence type="ECO:0000256" key="5">
    <source>
        <dbReference type="ARBA" id="ARBA00023136"/>
    </source>
</evidence>
<dbReference type="InterPro" id="IPR020846">
    <property type="entry name" value="MFS_dom"/>
</dbReference>
<dbReference type="SUPFAM" id="SSF103473">
    <property type="entry name" value="MFS general substrate transporter"/>
    <property type="match status" value="1"/>
</dbReference>
<evidence type="ECO:0000256" key="1">
    <source>
        <dbReference type="ARBA" id="ARBA00004141"/>
    </source>
</evidence>
<keyword evidence="5 6" id="KW-0472">Membrane</keyword>
<dbReference type="GO" id="GO:0016020">
    <property type="term" value="C:membrane"/>
    <property type="evidence" value="ECO:0007669"/>
    <property type="project" value="UniProtKB-SubCell"/>
</dbReference>
<name>A0A4Y6R8E0_9BURK</name>
<dbReference type="AlphaFoldDB" id="A0A4Y6R8E0"/>
<organism evidence="8 9">
    <name type="scientific">Janthinobacterium tructae</name>
    <dbReference type="NCBI Taxonomy" id="2590869"/>
    <lineage>
        <taxon>Bacteria</taxon>
        <taxon>Pseudomonadati</taxon>
        <taxon>Pseudomonadota</taxon>
        <taxon>Betaproteobacteria</taxon>
        <taxon>Burkholderiales</taxon>
        <taxon>Oxalobacteraceae</taxon>
        <taxon>Janthinobacterium</taxon>
    </lineage>
</organism>
<reference evidence="8 9" key="1">
    <citation type="submission" date="2019-06" db="EMBL/GenBank/DDBJ databases">
        <title>Complete genome sequence of Janthinobacterium sp. SNU WT3 isolated from diseased rainbow trout.</title>
        <authorList>
            <person name="Oh W.T."/>
            <person name="Park S.C."/>
        </authorList>
    </citation>
    <scope>NUCLEOTIDE SEQUENCE [LARGE SCALE GENOMIC DNA]</scope>
    <source>
        <strain evidence="8 9">SNU WT3</strain>
    </source>
</reference>
<feature type="transmembrane region" description="Helical" evidence="6">
    <location>
        <begin position="418"/>
        <end position="435"/>
    </location>
</feature>
<gene>
    <name evidence="8" type="ORF">FJQ89_01190</name>
</gene>
<keyword evidence="3 6" id="KW-0812">Transmembrane</keyword>
<evidence type="ECO:0000256" key="3">
    <source>
        <dbReference type="ARBA" id="ARBA00022692"/>
    </source>
</evidence>
<dbReference type="GO" id="GO:0022857">
    <property type="term" value="F:transmembrane transporter activity"/>
    <property type="evidence" value="ECO:0007669"/>
    <property type="project" value="InterPro"/>
</dbReference>
<dbReference type="Pfam" id="PF07690">
    <property type="entry name" value="MFS_1"/>
    <property type="match status" value="1"/>
</dbReference>
<dbReference type="KEGG" id="jas:FJQ89_01190"/>
<dbReference type="Gene3D" id="1.20.1250.20">
    <property type="entry name" value="MFS general substrate transporter like domains"/>
    <property type="match status" value="1"/>
</dbReference>
<dbReference type="Proteomes" id="UP000316665">
    <property type="component" value="Chromosome"/>
</dbReference>
<feature type="transmembrane region" description="Helical" evidence="6">
    <location>
        <begin position="159"/>
        <end position="179"/>
    </location>
</feature>
<dbReference type="CDD" id="cd17321">
    <property type="entry name" value="MFS_MMR_MDR_like"/>
    <property type="match status" value="1"/>
</dbReference>